<dbReference type="GO" id="GO:0051260">
    <property type="term" value="P:protein homooligomerization"/>
    <property type="evidence" value="ECO:0007669"/>
    <property type="project" value="InterPro"/>
</dbReference>
<dbReference type="InterPro" id="IPR003131">
    <property type="entry name" value="T1-type_BTB"/>
</dbReference>
<dbReference type="WBParaSite" id="PSAMB.scaffold16931size1230.g37084.t1">
    <property type="protein sequence ID" value="PSAMB.scaffold16931size1230.g37084.t1"/>
    <property type="gene ID" value="PSAMB.scaffold16931size1230.g37084"/>
</dbReference>
<dbReference type="InterPro" id="IPR011333">
    <property type="entry name" value="SKP1/BTB/POZ_sf"/>
</dbReference>
<proteinExistence type="predicted"/>
<dbReference type="InterPro" id="IPR000210">
    <property type="entry name" value="BTB/POZ_dom"/>
</dbReference>
<dbReference type="PANTHER" id="PTHR11145:SF8">
    <property type="entry name" value="RE57120P"/>
    <property type="match status" value="1"/>
</dbReference>
<dbReference type="PROSITE" id="PS50097">
    <property type="entry name" value="BTB"/>
    <property type="match status" value="1"/>
</dbReference>
<evidence type="ECO:0000313" key="3">
    <source>
        <dbReference type="WBParaSite" id="PSAMB.scaffold16931size1230.g37084.t1"/>
    </source>
</evidence>
<reference evidence="3" key="1">
    <citation type="submission" date="2022-11" db="UniProtKB">
        <authorList>
            <consortium name="WormBaseParasite"/>
        </authorList>
    </citation>
    <scope>IDENTIFICATION</scope>
</reference>
<dbReference type="InterPro" id="IPR045068">
    <property type="entry name" value="BACURD1-3"/>
</dbReference>
<accession>A0A914VBZ6</accession>
<dbReference type="CDD" id="cd18316">
    <property type="entry name" value="BTB_POZ_KCTD-like"/>
    <property type="match status" value="1"/>
</dbReference>
<protein>
    <submittedName>
        <fullName evidence="3">BTB domain-containing protein</fullName>
    </submittedName>
</protein>
<dbReference type="Pfam" id="PF02214">
    <property type="entry name" value="BTB_2"/>
    <property type="match status" value="1"/>
</dbReference>
<dbReference type="AlphaFoldDB" id="A0A914VBZ6"/>
<evidence type="ECO:0000259" key="1">
    <source>
        <dbReference type="PROSITE" id="PS50097"/>
    </source>
</evidence>
<sequence length="164" mass="19150">MESNKSEAEESSKLITLNVGGKHFTTRISTLMQSEFFARLFNSDWREHINETGSNCLFIDRNPDLFELILDFLRGSFLLPESDELRQRILIEADYFGVASMVAYLNAKISDDKLILVTIGRCPPRNVPRRFIRQARYNGFHELFRLYKQNYESVLDSIETMEIN</sequence>
<dbReference type="PANTHER" id="PTHR11145">
    <property type="entry name" value="BTB/POZ DOMAIN-CONTAINING ADAPTER FOR CUL3-MEDIATED RHOA DEGRADATION PROTEIN FAMILY MEMBER"/>
    <property type="match status" value="1"/>
</dbReference>
<dbReference type="SMART" id="SM00225">
    <property type="entry name" value="BTB"/>
    <property type="match status" value="1"/>
</dbReference>
<dbReference type="Proteomes" id="UP000887566">
    <property type="component" value="Unplaced"/>
</dbReference>
<dbReference type="Gene3D" id="3.30.710.10">
    <property type="entry name" value="Potassium Channel Kv1.1, Chain A"/>
    <property type="match status" value="1"/>
</dbReference>
<evidence type="ECO:0000313" key="2">
    <source>
        <dbReference type="Proteomes" id="UP000887566"/>
    </source>
</evidence>
<keyword evidence="2" id="KW-1185">Reference proteome</keyword>
<organism evidence="2 3">
    <name type="scientific">Plectus sambesii</name>
    <dbReference type="NCBI Taxonomy" id="2011161"/>
    <lineage>
        <taxon>Eukaryota</taxon>
        <taxon>Metazoa</taxon>
        <taxon>Ecdysozoa</taxon>
        <taxon>Nematoda</taxon>
        <taxon>Chromadorea</taxon>
        <taxon>Plectida</taxon>
        <taxon>Plectina</taxon>
        <taxon>Plectoidea</taxon>
        <taxon>Plectidae</taxon>
        <taxon>Plectus</taxon>
    </lineage>
</organism>
<dbReference type="SUPFAM" id="SSF54695">
    <property type="entry name" value="POZ domain"/>
    <property type="match status" value="1"/>
</dbReference>
<feature type="domain" description="BTB" evidence="1">
    <location>
        <begin position="13"/>
        <end position="74"/>
    </location>
</feature>
<name>A0A914VBZ6_9BILA</name>